<sequence length="382" mass="40708">MTTSSFWVTPRSIRPPTGSGPLDYQRLAVKDLFDVKGLPTGAGNPDWLATHPVPQSSSPVIATLLNAGCHLTGKTLTDELAYSLNGANIHYGTPTNPSAPDRLPGGSSSGSAVAVARGEADIGLGTDTGGSIRVPASYCGLYGLRPSWGAISTAGMVRLAPRFDTVGWLTRDMKTLAAVADVLLPAQADVTFSGVTVLRPEGMPAGAFDRITSRLTRHVENVSVETLPLSVVKSASATFRILQGRSLWREHGDWITRTRPTFAPDIQARFDWSAELDATAEAEAEHQRLAIIRRLIRWNDGGRRLICLPSAPGAAPRLTTPAESLADYRERLMGMTALGGLWGAPVLAQPWLEDDGCPWGVSMLAPPGHDRALLAAFEETTG</sequence>
<name>A0AA42CTP6_9GAMM</name>
<feature type="domain" description="Amidase" evidence="1">
    <location>
        <begin position="27"/>
        <end position="185"/>
    </location>
</feature>
<dbReference type="Gene3D" id="3.90.1300.10">
    <property type="entry name" value="Amidase signature (AS) domain"/>
    <property type="match status" value="1"/>
</dbReference>
<dbReference type="NCBIfam" id="NF006169">
    <property type="entry name" value="PRK08310.1"/>
    <property type="match status" value="1"/>
</dbReference>
<accession>A0AA42CTP6</accession>
<dbReference type="SUPFAM" id="SSF75304">
    <property type="entry name" value="Amidase signature (AS) enzymes"/>
    <property type="match status" value="1"/>
</dbReference>
<dbReference type="PANTHER" id="PTHR46310">
    <property type="entry name" value="AMIDASE 1"/>
    <property type="match status" value="1"/>
</dbReference>
<dbReference type="PANTHER" id="PTHR46310:SF7">
    <property type="entry name" value="AMIDASE 1"/>
    <property type="match status" value="1"/>
</dbReference>
<dbReference type="AlphaFoldDB" id="A0AA42CTP6"/>
<dbReference type="InterPro" id="IPR036928">
    <property type="entry name" value="AS_sf"/>
</dbReference>
<dbReference type="EC" id="3.5.1.4" evidence="2"/>
<keyword evidence="3" id="KW-1185">Reference proteome</keyword>
<dbReference type="InterPro" id="IPR020556">
    <property type="entry name" value="Amidase_CS"/>
</dbReference>
<organism evidence="2 3">
    <name type="scientific">Larsenimonas rhizosphaerae</name>
    <dbReference type="NCBI Taxonomy" id="2944682"/>
    <lineage>
        <taxon>Bacteria</taxon>
        <taxon>Pseudomonadati</taxon>
        <taxon>Pseudomonadota</taxon>
        <taxon>Gammaproteobacteria</taxon>
        <taxon>Oceanospirillales</taxon>
        <taxon>Halomonadaceae</taxon>
        <taxon>Larsenimonas</taxon>
    </lineage>
</organism>
<protein>
    <submittedName>
        <fullName evidence="2">Amidase</fullName>
        <ecNumber evidence="2">3.5.1.4</ecNumber>
    </submittedName>
</protein>
<reference evidence="2" key="1">
    <citation type="submission" date="2022-11" db="EMBL/GenBank/DDBJ databases">
        <title>Larsenimonas rhizosphaerae sp. nov., isolated from a tidal mudflat.</title>
        <authorList>
            <person name="Lee S.D."/>
            <person name="Kim I.S."/>
        </authorList>
    </citation>
    <scope>NUCLEOTIDE SEQUENCE</scope>
    <source>
        <strain evidence="2">GH2-1</strain>
    </source>
</reference>
<proteinExistence type="predicted"/>
<dbReference type="PROSITE" id="PS00571">
    <property type="entry name" value="AMIDASES"/>
    <property type="match status" value="1"/>
</dbReference>
<dbReference type="EMBL" id="JAPIVE010000001">
    <property type="protein sequence ID" value="MCX2523459.1"/>
    <property type="molecule type" value="Genomic_DNA"/>
</dbReference>
<dbReference type="Pfam" id="PF01425">
    <property type="entry name" value="Amidase"/>
    <property type="match status" value="1"/>
</dbReference>
<evidence type="ECO:0000313" key="2">
    <source>
        <dbReference type="EMBL" id="MCX2523459.1"/>
    </source>
</evidence>
<dbReference type="Proteomes" id="UP001165678">
    <property type="component" value="Unassembled WGS sequence"/>
</dbReference>
<dbReference type="RefSeq" id="WP_265895704.1">
    <property type="nucleotide sequence ID" value="NZ_JAPIVE010000001.1"/>
</dbReference>
<dbReference type="InterPro" id="IPR023631">
    <property type="entry name" value="Amidase_dom"/>
</dbReference>
<dbReference type="GO" id="GO:0004040">
    <property type="term" value="F:amidase activity"/>
    <property type="evidence" value="ECO:0007669"/>
    <property type="project" value="UniProtKB-EC"/>
</dbReference>
<keyword evidence="2" id="KW-0378">Hydrolase</keyword>
<evidence type="ECO:0000313" key="3">
    <source>
        <dbReference type="Proteomes" id="UP001165678"/>
    </source>
</evidence>
<evidence type="ECO:0000259" key="1">
    <source>
        <dbReference type="Pfam" id="PF01425"/>
    </source>
</evidence>
<comment type="caution">
    <text evidence="2">The sequence shown here is derived from an EMBL/GenBank/DDBJ whole genome shotgun (WGS) entry which is preliminary data.</text>
</comment>
<gene>
    <name evidence="2" type="ORF">OQ287_04330</name>
</gene>